<keyword evidence="2 3" id="KW-0808">Transferase</keyword>
<evidence type="ECO:0000256" key="1">
    <source>
        <dbReference type="ARBA" id="ARBA00009995"/>
    </source>
</evidence>
<evidence type="ECO:0000313" key="6">
    <source>
        <dbReference type="EMBL" id="KAE9607797.1"/>
    </source>
</evidence>
<accession>A0A6A4Q1H2</accession>
<dbReference type="Pfam" id="PF26168">
    <property type="entry name" value="Glyco_transf_N"/>
    <property type="match status" value="1"/>
</dbReference>
<dbReference type="EMBL" id="WOCE01000009">
    <property type="protein sequence ID" value="KAE9607797.1"/>
    <property type="molecule type" value="Genomic_DNA"/>
</dbReference>
<dbReference type="PROSITE" id="PS00375">
    <property type="entry name" value="UDPGT"/>
    <property type="match status" value="1"/>
</dbReference>
<feature type="domain" description="Glycosyltransferase N-terminal" evidence="5">
    <location>
        <begin position="34"/>
        <end position="81"/>
    </location>
</feature>
<dbReference type="CDD" id="cd03784">
    <property type="entry name" value="GT1_Gtf-like"/>
    <property type="match status" value="1"/>
</dbReference>
<keyword evidence="7" id="KW-1185">Reference proteome</keyword>
<proteinExistence type="inferred from homology"/>
<dbReference type="FunFam" id="3.40.50.2000:FF:000019">
    <property type="entry name" value="Glycosyltransferase"/>
    <property type="match status" value="1"/>
</dbReference>
<organism evidence="6 7">
    <name type="scientific">Lupinus albus</name>
    <name type="common">White lupine</name>
    <name type="synonym">Lupinus termis</name>
    <dbReference type="NCBI Taxonomy" id="3870"/>
    <lineage>
        <taxon>Eukaryota</taxon>
        <taxon>Viridiplantae</taxon>
        <taxon>Streptophyta</taxon>
        <taxon>Embryophyta</taxon>
        <taxon>Tracheophyta</taxon>
        <taxon>Spermatophyta</taxon>
        <taxon>Magnoliopsida</taxon>
        <taxon>eudicotyledons</taxon>
        <taxon>Gunneridae</taxon>
        <taxon>Pentapetalae</taxon>
        <taxon>rosids</taxon>
        <taxon>fabids</taxon>
        <taxon>Fabales</taxon>
        <taxon>Fabaceae</taxon>
        <taxon>Papilionoideae</taxon>
        <taxon>50 kb inversion clade</taxon>
        <taxon>genistoids sensu lato</taxon>
        <taxon>core genistoids</taxon>
        <taxon>Genisteae</taxon>
        <taxon>Lupinus</taxon>
    </lineage>
</organism>
<dbReference type="GO" id="GO:0080044">
    <property type="term" value="F:quercetin 7-O-glucosyltransferase activity"/>
    <property type="evidence" value="ECO:0007669"/>
    <property type="project" value="TreeGrafter"/>
</dbReference>
<dbReference type="PANTHER" id="PTHR11926:SF1264">
    <property type="entry name" value="GLYCOSYLTRANSFERASE-RELATED"/>
    <property type="match status" value="1"/>
</dbReference>
<dbReference type="InterPro" id="IPR058980">
    <property type="entry name" value="Glyco_transf_N"/>
</dbReference>
<reference evidence="7" key="1">
    <citation type="journal article" date="2020" name="Nat. Commun.">
        <title>Genome sequence of the cluster root forming white lupin.</title>
        <authorList>
            <person name="Hufnagel B."/>
            <person name="Marques A."/>
            <person name="Soriano A."/>
            <person name="Marques L."/>
            <person name="Divol F."/>
            <person name="Doumas P."/>
            <person name="Sallet E."/>
            <person name="Mancinotti D."/>
            <person name="Carrere S."/>
            <person name="Marande W."/>
            <person name="Arribat S."/>
            <person name="Keller J."/>
            <person name="Huneau C."/>
            <person name="Blein T."/>
            <person name="Aime D."/>
            <person name="Laguerre M."/>
            <person name="Taylor J."/>
            <person name="Schubert V."/>
            <person name="Nelson M."/>
            <person name="Geu-Flores F."/>
            <person name="Crespi M."/>
            <person name="Gallardo-Guerrero K."/>
            <person name="Delaux P.-M."/>
            <person name="Salse J."/>
            <person name="Berges H."/>
            <person name="Guyot R."/>
            <person name="Gouzy J."/>
            <person name="Peret B."/>
        </authorList>
    </citation>
    <scope>NUCLEOTIDE SEQUENCE [LARGE SCALE GENOMIC DNA]</scope>
    <source>
        <strain evidence="7">cv. Amiga</strain>
    </source>
</reference>
<dbReference type="PANTHER" id="PTHR11926">
    <property type="entry name" value="GLUCOSYL/GLUCURONOSYL TRANSFERASES"/>
    <property type="match status" value="1"/>
</dbReference>
<sequence>MSSKHITHIQIHNSHNISLLLPIHKETMPEEKIVEVLMVTLPYQGHLNPMLNLGKQLISRGIHVTLITTEDARHRMKQNLHNSKVQFEFFSDGLSLNYDRSDADAVINSLKGQGSKNLSILLTSLTEVHNYSCVIVNPFVPSAIDVIANHGIPCAMFWIQASALYSIYYRYYKNIDSFPNLEDANEKVSLPSLPVFDVRDLPSFILPSSPRHFQVYMNDLFQSLDKVKWVLGTSFYEIEEEIVKSMDSLKPIYPIGPSVSPFLLGEKETDDFKADMWNVEDSCIEWLDNKPPSSVIYVSFGSLIVLSQKQMNSLATALKNSNKSFLWVIRSDDSNNSNASELPIEFLEDTKGRGLVVKWSPQEKVLMHSSVACFISHCGWNSTLETLVAGVPMICYPEWTDQRTNAMLIENVFKNGVNLKRGEDRVASSEEIERCIKEVMEGPNALKIKKRAMEIKESARKSLQDVGTSHQNLDKFVNDFIITNTIKA</sequence>
<evidence type="ECO:0000259" key="5">
    <source>
        <dbReference type="Pfam" id="PF26168"/>
    </source>
</evidence>
<dbReference type="GO" id="GO:0010294">
    <property type="term" value="F:abscisic acid glucosyltransferase activity"/>
    <property type="evidence" value="ECO:0007669"/>
    <property type="project" value="TreeGrafter"/>
</dbReference>
<comment type="similarity">
    <text evidence="1 3">Belongs to the UDP-glycosyltransferase family.</text>
</comment>
<protein>
    <recommendedName>
        <fullName evidence="4">Glycosyltransferase</fullName>
        <ecNumber evidence="4">2.4.1.-</ecNumber>
    </recommendedName>
</protein>
<dbReference type="Pfam" id="PF00201">
    <property type="entry name" value="UDPGT"/>
    <property type="match status" value="1"/>
</dbReference>
<dbReference type="AlphaFoldDB" id="A0A6A4Q1H2"/>
<comment type="caution">
    <text evidence="6">The sequence shown here is derived from an EMBL/GenBank/DDBJ whole genome shotgun (WGS) entry which is preliminary data.</text>
</comment>
<evidence type="ECO:0000256" key="2">
    <source>
        <dbReference type="ARBA" id="ARBA00022679"/>
    </source>
</evidence>
<evidence type="ECO:0000313" key="7">
    <source>
        <dbReference type="Proteomes" id="UP000447434"/>
    </source>
</evidence>
<dbReference type="InterPro" id="IPR002213">
    <property type="entry name" value="UDP_glucos_trans"/>
</dbReference>
<evidence type="ECO:0000256" key="3">
    <source>
        <dbReference type="RuleBase" id="RU003718"/>
    </source>
</evidence>
<keyword evidence="3" id="KW-0328">Glycosyltransferase</keyword>
<dbReference type="OrthoDB" id="5835829at2759"/>
<dbReference type="Gene3D" id="3.40.50.2000">
    <property type="entry name" value="Glycogen Phosphorylase B"/>
    <property type="match status" value="2"/>
</dbReference>
<gene>
    <name evidence="6" type="ORF">Lalb_Chr09g0333961</name>
</gene>
<dbReference type="Proteomes" id="UP000447434">
    <property type="component" value="Chromosome 9"/>
</dbReference>
<dbReference type="InterPro" id="IPR035595">
    <property type="entry name" value="UDP_glycos_trans_CS"/>
</dbReference>
<name>A0A6A4Q1H2_LUPAL</name>
<evidence type="ECO:0000256" key="4">
    <source>
        <dbReference type="RuleBase" id="RU362057"/>
    </source>
</evidence>
<dbReference type="SUPFAM" id="SSF53756">
    <property type="entry name" value="UDP-Glycosyltransferase/glycogen phosphorylase"/>
    <property type="match status" value="1"/>
</dbReference>
<dbReference type="EC" id="2.4.1.-" evidence="4"/>
<dbReference type="GO" id="GO:0080043">
    <property type="term" value="F:quercetin 3-O-glucosyltransferase activity"/>
    <property type="evidence" value="ECO:0007669"/>
    <property type="project" value="TreeGrafter"/>
</dbReference>